<organism evidence="4 5">
    <name type="scientific">Rhodocytophaga rosea</name>
    <dbReference type="NCBI Taxonomy" id="2704465"/>
    <lineage>
        <taxon>Bacteria</taxon>
        <taxon>Pseudomonadati</taxon>
        <taxon>Bacteroidota</taxon>
        <taxon>Cytophagia</taxon>
        <taxon>Cytophagales</taxon>
        <taxon>Rhodocytophagaceae</taxon>
        <taxon>Rhodocytophaga</taxon>
    </lineage>
</organism>
<keyword evidence="1" id="KW-0812">Transmembrane</keyword>
<evidence type="ECO:0000259" key="2">
    <source>
        <dbReference type="Pfam" id="PF04773"/>
    </source>
</evidence>
<dbReference type="PIRSF" id="PIRSF018266">
    <property type="entry name" value="FecR"/>
    <property type="match status" value="1"/>
</dbReference>
<evidence type="ECO:0000256" key="1">
    <source>
        <dbReference type="SAM" id="Phobius"/>
    </source>
</evidence>
<keyword evidence="1" id="KW-1133">Transmembrane helix</keyword>
<dbReference type="GO" id="GO:0016989">
    <property type="term" value="F:sigma factor antagonist activity"/>
    <property type="evidence" value="ECO:0007669"/>
    <property type="project" value="TreeGrafter"/>
</dbReference>
<name>A0A6C0GIG2_9BACT</name>
<dbReference type="PANTHER" id="PTHR30273">
    <property type="entry name" value="PERIPLASMIC SIGNAL SENSOR AND SIGMA FACTOR ACTIVATOR FECR-RELATED"/>
    <property type="match status" value="1"/>
</dbReference>
<keyword evidence="1" id="KW-0472">Membrane</keyword>
<evidence type="ECO:0000313" key="4">
    <source>
        <dbReference type="EMBL" id="QHT67624.1"/>
    </source>
</evidence>
<protein>
    <submittedName>
        <fullName evidence="4">Uncharacterized protein</fullName>
    </submittedName>
</protein>
<dbReference type="Pfam" id="PF16344">
    <property type="entry name" value="FecR_C"/>
    <property type="match status" value="1"/>
</dbReference>
<evidence type="ECO:0000313" key="5">
    <source>
        <dbReference type="Proteomes" id="UP000480178"/>
    </source>
</evidence>
<dbReference type="Gene3D" id="2.60.120.1440">
    <property type="match status" value="1"/>
</dbReference>
<reference evidence="4 5" key="1">
    <citation type="submission" date="2020-01" db="EMBL/GenBank/DDBJ databases">
        <authorList>
            <person name="Kim M.K."/>
        </authorList>
    </citation>
    <scope>NUCLEOTIDE SEQUENCE [LARGE SCALE GENOMIC DNA]</scope>
    <source>
        <strain evidence="4 5">172606-1</strain>
    </source>
</reference>
<sequence>MQFEGYTTDDFVMDACFQEWVQRPTRESEAFWHKWIVEHPGQQQAIADARSIIEAIPFERKIMPAHKANQIWTILENTITAQTIARDKTFFSEISVKKQADSFIFNMQKIAAGIAGILVVALAYFLLKDWTHTNKYTTAYGETKKITLPDGSVVTLNANSTLSFAEDWSGNMLREVWLEGEAFFSVVHTASHQKFIVHTDDFLQVEVLGTEFDVSRRKNKTRIVLQSGSIKLNISETHEMNQTETSFLMQPGELVEFNEDSDRYIKKKVDPEIYSSWKSEKLLLDNTSLLEITQLLETNYGFDVKVIHPELLQQQVSGSIPLGNTDILLQYIAQTFEIKITRTGNQVTVRKMQTTK</sequence>
<accession>A0A6C0GIG2</accession>
<keyword evidence="5" id="KW-1185">Reference proteome</keyword>
<feature type="domain" description="FecR protein" evidence="2">
    <location>
        <begin position="135"/>
        <end position="231"/>
    </location>
</feature>
<evidence type="ECO:0000259" key="3">
    <source>
        <dbReference type="Pfam" id="PF16344"/>
    </source>
</evidence>
<dbReference type="Proteomes" id="UP000480178">
    <property type="component" value="Chromosome"/>
</dbReference>
<dbReference type="InterPro" id="IPR006860">
    <property type="entry name" value="FecR"/>
</dbReference>
<feature type="transmembrane region" description="Helical" evidence="1">
    <location>
        <begin position="110"/>
        <end position="127"/>
    </location>
</feature>
<dbReference type="InterPro" id="IPR032508">
    <property type="entry name" value="FecR_C"/>
</dbReference>
<dbReference type="Gene3D" id="3.55.50.30">
    <property type="match status" value="1"/>
</dbReference>
<dbReference type="AlphaFoldDB" id="A0A6C0GIG2"/>
<dbReference type="InterPro" id="IPR012373">
    <property type="entry name" value="Ferrdict_sens_TM"/>
</dbReference>
<dbReference type="Pfam" id="PF04773">
    <property type="entry name" value="FecR"/>
    <property type="match status" value="1"/>
</dbReference>
<dbReference type="RefSeq" id="WP_162443650.1">
    <property type="nucleotide sequence ID" value="NZ_CP048222.1"/>
</dbReference>
<dbReference type="KEGG" id="rhoz:GXP67_13785"/>
<dbReference type="PANTHER" id="PTHR30273:SF2">
    <property type="entry name" value="PROTEIN FECR"/>
    <property type="match status" value="1"/>
</dbReference>
<proteinExistence type="predicted"/>
<gene>
    <name evidence="4" type="ORF">GXP67_13785</name>
</gene>
<feature type="domain" description="Protein FecR C-terminal" evidence="3">
    <location>
        <begin position="281"/>
        <end position="349"/>
    </location>
</feature>
<dbReference type="EMBL" id="CP048222">
    <property type="protein sequence ID" value="QHT67624.1"/>
    <property type="molecule type" value="Genomic_DNA"/>
</dbReference>